<dbReference type="InterPro" id="IPR025197">
    <property type="entry name" value="DUF4116"/>
</dbReference>
<keyword evidence="3" id="KW-1185">Reference proteome</keyword>
<comment type="caution">
    <text evidence="2">The sequence shown here is derived from an EMBL/GenBank/DDBJ whole genome shotgun (WGS) entry which is preliminary data.</text>
</comment>
<dbReference type="AlphaFoldDB" id="A0A813BHF9"/>
<reference evidence="2" key="1">
    <citation type="submission" date="2021-02" db="EMBL/GenBank/DDBJ databases">
        <authorList>
            <person name="Dougan E. K."/>
            <person name="Rhodes N."/>
            <person name="Thang M."/>
            <person name="Chan C."/>
        </authorList>
    </citation>
    <scope>NUCLEOTIDE SEQUENCE</scope>
</reference>
<dbReference type="EMBL" id="CAJNJA010070974">
    <property type="protein sequence ID" value="CAE7902500.1"/>
    <property type="molecule type" value="Genomic_DNA"/>
</dbReference>
<accession>A0A813BHF9</accession>
<evidence type="ECO:0000313" key="3">
    <source>
        <dbReference type="Proteomes" id="UP000601435"/>
    </source>
</evidence>
<feature type="non-terminal residue" evidence="2">
    <location>
        <position position="1"/>
    </location>
</feature>
<evidence type="ECO:0000313" key="2">
    <source>
        <dbReference type="EMBL" id="CAE7902500.1"/>
    </source>
</evidence>
<name>A0A813BHF9_9DINO</name>
<dbReference type="Pfam" id="PF13475">
    <property type="entry name" value="DUF4116"/>
    <property type="match status" value="1"/>
</dbReference>
<organism evidence="2 3">
    <name type="scientific">Symbiodinium necroappetens</name>
    <dbReference type="NCBI Taxonomy" id="1628268"/>
    <lineage>
        <taxon>Eukaryota</taxon>
        <taxon>Sar</taxon>
        <taxon>Alveolata</taxon>
        <taxon>Dinophyceae</taxon>
        <taxon>Suessiales</taxon>
        <taxon>Symbiodiniaceae</taxon>
        <taxon>Symbiodinium</taxon>
    </lineage>
</organism>
<dbReference type="OrthoDB" id="447781at2759"/>
<dbReference type="Proteomes" id="UP000601435">
    <property type="component" value="Unassembled WGS sequence"/>
</dbReference>
<protein>
    <recommendedName>
        <fullName evidence="1">DUF4116 domain-containing protein</fullName>
    </recommendedName>
</protein>
<feature type="domain" description="DUF4116" evidence="1">
    <location>
        <begin position="35"/>
        <end position="83"/>
    </location>
</feature>
<proteinExistence type="predicted"/>
<evidence type="ECO:0000259" key="1">
    <source>
        <dbReference type="Pfam" id="PF13475"/>
    </source>
</evidence>
<gene>
    <name evidence="2" type="ORF">SNEC2469_LOCUS30416</name>
</gene>
<sequence length="168" mass="18681">DLVLAAVQSKRCTRHSDALGKDFSDWFPRAEFAGDRDVMLVLVKKMPLLLKQASHKLRADRRLVMVAVEGDGDALEFASEELRGDREVVSIALEHMPPGGDILKFASEALREDSELQLLQAQAVERHEEWLAKPTSLAETSNVDLGRTRDLLSLLEDFSQPDSPTSPC</sequence>